<dbReference type="GO" id="GO:0051537">
    <property type="term" value="F:2 iron, 2 sulfur cluster binding"/>
    <property type="evidence" value="ECO:0007669"/>
    <property type="project" value="InterPro"/>
</dbReference>
<dbReference type="InterPro" id="IPR002888">
    <property type="entry name" value="2Fe-2S-bd"/>
</dbReference>
<dbReference type="InterPro" id="IPR008274">
    <property type="entry name" value="AldOxase/xan_DH_MoCoBD1"/>
</dbReference>
<dbReference type="Pfam" id="PF20256">
    <property type="entry name" value="MoCoBD_2"/>
    <property type="match status" value="1"/>
</dbReference>
<dbReference type="PATRIC" id="fig|796937.3.peg.2248"/>
<dbReference type="PROSITE" id="PS00197">
    <property type="entry name" value="2FE2S_FER_1"/>
    <property type="match status" value="1"/>
</dbReference>
<dbReference type="Pfam" id="PF01799">
    <property type="entry name" value="Fer2_2"/>
    <property type="match status" value="1"/>
</dbReference>
<dbReference type="InterPro" id="IPR036884">
    <property type="entry name" value="2Fe-2S-bd_dom_sf"/>
</dbReference>
<dbReference type="PROSITE" id="PS51085">
    <property type="entry name" value="2FE2S_FER_2"/>
    <property type="match status" value="1"/>
</dbReference>
<dbReference type="InterPro" id="IPR001041">
    <property type="entry name" value="2Fe-2S_ferredoxin-type"/>
</dbReference>
<evidence type="ECO:0000313" key="6">
    <source>
        <dbReference type="EMBL" id="EHL10016.1"/>
    </source>
</evidence>
<dbReference type="SMART" id="SM01008">
    <property type="entry name" value="Ald_Xan_dh_C"/>
    <property type="match status" value="1"/>
</dbReference>
<dbReference type="EMBL" id="AFZE01000058">
    <property type="protein sequence ID" value="EHL10016.1"/>
    <property type="molecule type" value="Genomic_DNA"/>
</dbReference>
<dbReference type="SUPFAM" id="SSF47741">
    <property type="entry name" value="CO dehydrogenase ISP C-domain like"/>
    <property type="match status" value="1"/>
</dbReference>
<dbReference type="AlphaFoldDB" id="G9X3Q1"/>
<accession>G9X3Q1</accession>
<dbReference type="PANTHER" id="PTHR11908:SF157">
    <property type="entry name" value="XANTHINE DEHYDROGENASE SUBUNIT D-RELATED"/>
    <property type="match status" value="1"/>
</dbReference>
<keyword evidence="3" id="KW-0560">Oxidoreductase</keyword>
<dbReference type="InterPro" id="IPR046867">
    <property type="entry name" value="AldOxase/xan_DH_MoCoBD2"/>
</dbReference>
<evidence type="ECO:0000256" key="2">
    <source>
        <dbReference type="ARBA" id="ARBA00022723"/>
    </source>
</evidence>
<dbReference type="Gene3D" id="1.10.150.120">
    <property type="entry name" value="[2Fe-2S]-binding domain"/>
    <property type="match status" value="1"/>
</dbReference>
<dbReference type="SUPFAM" id="SSF54292">
    <property type="entry name" value="2Fe-2S ferredoxin-like"/>
    <property type="match status" value="1"/>
</dbReference>
<feature type="domain" description="2Fe-2S ferredoxin-type" evidence="5">
    <location>
        <begin position="1"/>
        <end position="74"/>
    </location>
</feature>
<comment type="caution">
    <text evidence="6">The sequence shown here is derived from an EMBL/GenBank/DDBJ whole genome shotgun (WGS) entry which is preliminary data.</text>
</comment>
<dbReference type="PANTHER" id="PTHR11908">
    <property type="entry name" value="XANTHINE DEHYDROGENASE"/>
    <property type="match status" value="1"/>
</dbReference>
<organism evidence="6 7">
    <name type="scientific">Peptoanaerobacter stomatis</name>
    <dbReference type="NCBI Taxonomy" id="796937"/>
    <lineage>
        <taxon>Bacteria</taxon>
        <taxon>Bacillati</taxon>
        <taxon>Bacillota</taxon>
        <taxon>Clostridia</taxon>
        <taxon>Peptostreptococcales</taxon>
        <taxon>Filifactoraceae</taxon>
        <taxon>Peptoanaerobacter</taxon>
    </lineage>
</organism>
<dbReference type="Pfam" id="PF02738">
    <property type="entry name" value="MoCoBD_1"/>
    <property type="match status" value="1"/>
</dbReference>
<reference evidence="6 7" key="1">
    <citation type="submission" date="2011-08" db="EMBL/GenBank/DDBJ databases">
        <title>The Genome Sequence of Eubacteriaceae bacterium ACC19a.</title>
        <authorList>
            <consortium name="The Broad Institute Genome Sequencing Platform"/>
            <person name="Earl A."/>
            <person name="Ward D."/>
            <person name="Feldgarden M."/>
            <person name="Gevers D."/>
            <person name="Sizova M."/>
            <person name="Hazen A."/>
            <person name="Epstein S."/>
            <person name="Young S.K."/>
            <person name="Zeng Q."/>
            <person name="Gargeya S."/>
            <person name="Fitzgerald M."/>
            <person name="Haas B."/>
            <person name="Abouelleil A."/>
            <person name="Alvarado L."/>
            <person name="Arachchi H.M."/>
            <person name="Berlin A."/>
            <person name="Brown A."/>
            <person name="Chapman S.B."/>
            <person name="Chen Z."/>
            <person name="Dunbar C."/>
            <person name="Freedman E."/>
            <person name="Gearin G."/>
            <person name="Gellesch M."/>
            <person name="Goldberg J."/>
            <person name="Griggs A."/>
            <person name="Gujja S."/>
            <person name="Heiman D."/>
            <person name="Howarth C."/>
            <person name="Larson L."/>
            <person name="Lui A."/>
            <person name="MacDonald P.J.P."/>
            <person name="Montmayeur A."/>
            <person name="Murphy C."/>
            <person name="Neiman D."/>
            <person name="Pearson M."/>
            <person name="Priest M."/>
            <person name="Roberts A."/>
            <person name="Saif S."/>
            <person name="Shea T."/>
            <person name="Shenoy N."/>
            <person name="Sisk P."/>
            <person name="Stolte C."/>
            <person name="Sykes S."/>
            <person name="Wortman J."/>
            <person name="Nusbaum C."/>
            <person name="Birren B."/>
        </authorList>
    </citation>
    <scope>NUCLEOTIDE SEQUENCE [LARGE SCALE GENOMIC DNA]</scope>
    <source>
        <strain evidence="6 7">ACC19a</strain>
    </source>
</reference>
<name>G9X3Q1_9FIRM</name>
<evidence type="ECO:0000259" key="5">
    <source>
        <dbReference type="PROSITE" id="PS51085"/>
    </source>
</evidence>
<evidence type="ECO:0000313" key="7">
    <source>
        <dbReference type="Proteomes" id="UP000006437"/>
    </source>
</evidence>
<proteinExistence type="inferred from homology"/>
<dbReference type="Gene3D" id="3.10.20.30">
    <property type="match status" value="1"/>
</dbReference>
<dbReference type="InterPro" id="IPR017697">
    <property type="entry name" value="Xdh"/>
</dbReference>
<protein>
    <submittedName>
        <fullName evidence="6">Selenium-dependent molybdenum hydroxylase 1</fullName>
    </submittedName>
</protein>
<dbReference type="Gene3D" id="3.30.365.10">
    <property type="entry name" value="Aldehyde oxidase/xanthine dehydrogenase, molybdopterin binding domain"/>
    <property type="match status" value="4"/>
</dbReference>
<dbReference type="InterPro" id="IPR036010">
    <property type="entry name" value="2Fe-2S_ferredoxin-like_sf"/>
</dbReference>
<gene>
    <name evidence="6" type="ORF">HMPREF9629_01008</name>
</gene>
<dbReference type="InterPro" id="IPR000674">
    <property type="entry name" value="Ald_Oxase/Xan_DH_a/b"/>
</dbReference>
<dbReference type="InterPro" id="IPR016208">
    <property type="entry name" value="Ald_Oxase/xanthine_DH-like"/>
</dbReference>
<dbReference type="InterPro" id="IPR037165">
    <property type="entry name" value="AldOxase/xan_DH_Mopterin-bd_sf"/>
</dbReference>
<dbReference type="InterPro" id="IPR036856">
    <property type="entry name" value="Ald_Oxase/Xan_DH_a/b_sf"/>
</dbReference>
<dbReference type="GO" id="GO:0016491">
    <property type="term" value="F:oxidoreductase activity"/>
    <property type="evidence" value="ECO:0007669"/>
    <property type="project" value="UniProtKB-KW"/>
</dbReference>
<dbReference type="SUPFAM" id="SSF56003">
    <property type="entry name" value="Molybdenum cofactor-binding domain"/>
    <property type="match status" value="1"/>
</dbReference>
<dbReference type="HOGENOM" id="CLU_001681_2_3_9"/>
<dbReference type="RefSeq" id="WP_009525243.1">
    <property type="nucleotide sequence ID" value="NZ_JH414550.1"/>
</dbReference>
<dbReference type="InterPro" id="IPR012675">
    <property type="entry name" value="Beta-grasp_dom_sf"/>
</dbReference>
<evidence type="ECO:0000256" key="1">
    <source>
        <dbReference type="ARBA" id="ARBA00006849"/>
    </source>
</evidence>
<dbReference type="Proteomes" id="UP000006437">
    <property type="component" value="Unassembled WGS sequence"/>
</dbReference>
<keyword evidence="4" id="KW-0408">Iron</keyword>
<comment type="similarity">
    <text evidence="1">Belongs to the xanthine dehydrogenase family.</text>
</comment>
<dbReference type="Gene3D" id="3.90.1170.50">
    <property type="entry name" value="Aldehyde oxidase/xanthine dehydrogenase, a/b hammerhead"/>
    <property type="match status" value="1"/>
</dbReference>
<evidence type="ECO:0000256" key="3">
    <source>
        <dbReference type="ARBA" id="ARBA00023002"/>
    </source>
</evidence>
<sequence length="858" mass="94014">MLEFILNGEIVNSYIDMYLIDYLRDIMHITSVKRGCEDGSCGACMLIIDGVATYSCHKKISDILGKSVITVEGLDEEEKEVYVYAFKTVGAVQCGYCTPAMIMSAKALIDEYNLPSKYQIKKAISKNICRCTGYAKIEKAIELASRIFAGIDKIQKSKSKGKIGEILSSEEVDDKILGIAKYTDDLYMKDMLYGGALRLDVPRAFIKSIDCTKALNHKDTVAIIDKNSLKKSNKVGLVRQDTPVFVGVGEETRCISDAICAIASKTKKGLKEALSLVEVEYEELKPITHMKDALKKDAYDIHKDGNILQKVLINRGDVDSAIKNSKYVITNNYSVPMTDHAFLETESALAYVKDEDLILYTSAQNVSNIRKQLVNILDLPENNIKVFIKNVGGDFGGKNDITVQHHTALLALETKKPVKMTFTRQESIKYHSKRHAMEMEFTTACDENGKLTALKAIIIADTGAYASVGENVIEKCCMHSAGPYNYQNINIKGMSVFTNNISAGAFRGFGVTQSNFAIESNLNRLAELAGISAWDIRYKNAVDVGDILPNGQIADSDTALKETLISVKDFFYSKSYVGIACAMKNMGDGVGSKDVGKCVLLVKNDKVIIKSDIAFSGQGIETALIQIVCQTTGLLPGQIKCECMQLGSANTSKHTFFIGEAVRRASLKLQEALINSTLRKLNGSYYIGEYVSVTDPIDSKKDNPISHISYAYATHCVALDEDGKVKKVIASHDVGKAINPINIQGQIQGGVTMALGYALSEKVIVKNGVVQGDFGSLGVLRANQVPEIDVIIVEKNLSKLAYGAKGVAEISAIPTVAALQGAYMKFDGIFRTKLPLEDTAYNKKKLKKNNFAFKNMKF</sequence>
<dbReference type="SUPFAM" id="SSF54665">
    <property type="entry name" value="CO dehydrogenase molybdoprotein N-domain-like"/>
    <property type="match status" value="1"/>
</dbReference>
<dbReference type="NCBIfam" id="TIGR03311">
    <property type="entry name" value="Se_dep_XDH"/>
    <property type="match status" value="1"/>
</dbReference>
<keyword evidence="2" id="KW-0479">Metal-binding</keyword>
<evidence type="ECO:0000256" key="4">
    <source>
        <dbReference type="ARBA" id="ARBA00023004"/>
    </source>
</evidence>
<dbReference type="Pfam" id="PF01315">
    <property type="entry name" value="Ald_Xan_dh_C"/>
    <property type="match status" value="1"/>
</dbReference>
<dbReference type="BioCyc" id="EBAC796937-HMP:GMGH-1010-MONOMER"/>
<dbReference type="InterPro" id="IPR006058">
    <property type="entry name" value="2Fe2S_fd_BS"/>
</dbReference>
<dbReference type="GO" id="GO:0005506">
    <property type="term" value="F:iron ion binding"/>
    <property type="evidence" value="ECO:0007669"/>
    <property type="project" value="InterPro"/>
</dbReference>